<comment type="caution">
    <text evidence="2">The sequence shown here is derived from an EMBL/GenBank/DDBJ whole genome shotgun (WGS) entry which is preliminary data.</text>
</comment>
<dbReference type="Proteomes" id="UP000193467">
    <property type="component" value="Unassembled WGS sequence"/>
</dbReference>
<gene>
    <name evidence="2" type="ORF">BCR35DRAFT_123549</name>
</gene>
<dbReference type="EMBL" id="MCGR01000035">
    <property type="protein sequence ID" value="ORY76295.1"/>
    <property type="molecule type" value="Genomic_DNA"/>
</dbReference>
<organism evidence="2 3">
    <name type="scientific">Leucosporidium creatinivorum</name>
    <dbReference type="NCBI Taxonomy" id="106004"/>
    <lineage>
        <taxon>Eukaryota</taxon>
        <taxon>Fungi</taxon>
        <taxon>Dikarya</taxon>
        <taxon>Basidiomycota</taxon>
        <taxon>Pucciniomycotina</taxon>
        <taxon>Microbotryomycetes</taxon>
        <taxon>Leucosporidiales</taxon>
        <taxon>Leucosporidium</taxon>
    </lineage>
</organism>
<name>A0A1Y2EZY5_9BASI</name>
<sequence length="264" mass="29193">MKSLALDFGRQYSSALADQLAILKAKGVVLQELSFVLTSSRETVRVLNALLAWLVQGVRRLELDTSTQIDENFTLSTKLLLDTLRIGSLVPELPSFLLPFSSAAPRLTCLELQPWGGGLTPTLKASLCELAPQITDLTIGLPPFFEGRDPTVSSLESLLRACTSVTVLRIVNPRPSDLKQILSFLPNCVALVAIFRFEMVIFYDLTPTHLAEVLDLPCMAQLRRWRMPQMARWWGAMSGGGGRGVASSLSSERDRASRRRTLLH</sequence>
<accession>A0A1Y2EZY5</accession>
<protein>
    <recommendedName>
        <fullName evidence="4">F-box domain-containing protein</fullName>
    </recommendedName>
</protein>
<evidence type="ECO:0008006" key="4">
    <source>
        <dbReference type="Google" id="ProtNLM"/>
    </source>
</evidence>
<evidence type="ECO:0000256" key="1">
    <source>
        <dbReference type="SAM" id="MobiDB-lite"/>
    </source>
</evidence>
<dbReference type="InParanoid" id="A0A1Y2EZY5"/>
<dbReference type="AlphaFoldDB" id="A0A1Y2EZY5"/>
<evidence type="ECO:0000313" key="3">
    <source>
        <dbReference type="Proteomes" id="UP000193467"/>
    </source>
</evidence>
<evidence type="ECO:0000313" key="2">
    <source>
        <dbReference type="EMBL" id="ORY76295.1"/>
    </source>
</evidence>
<keyword evidence="3" id="KW-1185">Reference proteome</keyword>
<reference evidence="2 3" key="1">
    <citation type="submission" date="2016-07" db="EMBL/GenBank/DDBJ databases">
        <title>Pervasive Adenine N6-methylation of Active Genes in Fungi.</title>
        <authorList>
            <consortium name="DOE Joint Genome Institute"/>
            <person name="Mondo S.J."/>
            <person name="Dannebaum R.O."/>
            <person name="Kuo R.C."/>
            <person name="Labutti K."/>
            <person name="Haridas S."/>
            <person name="Kuo A."/>
            <person name="Salamov A."/>
            <person name="Ahrendt S.R."/>
            <person name="Lipzen A."/>
            <person name="Sullivan W."/>
            <person name="Andreopoulos W.B."/>
            <person name="Clum A."/>
            <person name="Lindquist E."/>
            <person name="Daum C."/>
            <person name="Ramamoorthy G.K."/>
            <person name="Gryganskyi A."/>
            <person name="Culley D."/>
            <person name="Magnuson J.K."/>
            <person name="James T.Y."/>
            <person name="O'Malley M.A."/>
            <person name="Stajich J.E."/>
            <person name="Spatafora J.W."/>
            <person name="Visel A."/>
            <person name="Grigoriev I.V."/>
        </authorList>
    </citation>
    <scope>NUCLEOTIDE SEQUENCE [LARGE SCALE GENOMIC DNA]</scope>
    <source>
        <strain evidence="2 3">62-1032</strain>
    </source>
</reference>
<feature type="region of interest" description="Disordered" evidence="1">
    <location>
        <begin position="238"/>
        <end position="264"/>
    </location>
</feature>
<proteinExistence type="predicted"/>